<organism evidence="2">
    <name type="scientific">Cupriavidus taiwanensis</name>
    <dbReference type="NCBI Taxonomy" id="164546"/>
    <lineage>
        <taxon>Bacteria</taxon>
        <taxon>Pseudomonadati</taxon>
        <taxon>Pseudomonadota</taxon>
        <taxon>Betaproteobacteria</taxon>
        <taxon>Burkholderiales</taxon>
        <taxon>Burkholderiaceae</taxon>
        <taxon>Cupriavidus</taxon>
    </lineage>
</organism>
<name>A0A375CKE4_9BURK</name>
<reference evidence="2" key="1">
    <citation type="submission" date="2018-01" db="EMBL/GenBank/DDBJ databases">
        <authorList>
            <person name="Clerissi C."/>
        </authorList>
    </citation>
    <scope>NUCLEOTIDE SEQUENCE</scope>
    <source>
        <strain evidence="2">Cupriavidus taiwanensis LMG 19430</strain>
    </source>
</reference>
<sequence length="74" mass="8284">MVCLNHTPPSGDSNDPKGLKHPFETTRHAPDRSLLKSMRAGVNRPAAWPCRHFSRAARWNKKMRCDGVMSDSAP</sequence>
<feature type="compositionally biased region" description="Basic and acidic residues" evidence="1">
    <location>
        <begin position="14"/>
        <end position="27"/>
    </location>
</feature>
<dbReference type="Proteomes" id="UP000257016">
    <property type="component" value="Unassembled WGS sequence"/>
</dbReference>
<dbReference type="AlphaFoldDB" id="A0A375CKE4"/>
<protein>
    <submittedName>
        <fullName evidence="2">Uncharacterized protein</fullName>
    </submittedName>
</protein>
<proteinExistence type="predicted"/>
<gene>
    <name evidence="2" type="ORF">CBM2586_B20028</name>
</gene>
<accession>A0A375CKE4</accession>
<evidence type="ECO:0000256" key="1">
    <source>
        <dbReference type="SAM" id="MobiDB-lite"/>
    </source>
</evidence>
<comment type="caution">
    <text evidence="2">The sequence shown here is derived from an EMBL/GenBank/DDBJ whole genome shotgun (WGS) entry which is preliminary data.</text>
</comment>
<evidence type="ECO:0000313" key="2">
    <source>
        <dbReference type="EMBL" id="SOY74411.1"/>
    </source>
</evidence>
<feature type="region of interest" description="Disordered" evidence="1">
    <location>
        <begin position="1"/>
        <end position="27"/>
    </location>
</feature>
<dbReference type="EMBL" id="OFSN01000020">
    <property type="protein sequence ID" value="SOY74411.1"/>
    <property type="molecule type" value="Genomic_DNA"/>
</dbReference>